<dbReference type="EMBL" id="JAOQAZ010000005">
    <property type="protein sequence ID" value="KAJ4266068.1"/>
    <property type="molecule type" value="Genomic_DNA"/>
</dbReference>
<dbReference type="EC" id="2.7.7.72" evidence="6"/>
<keyword evidence="7" id="KW-1185">Reference proteome</keyword>
<dbReference type="GO" id="GO:0001680">
    <property type="term" value="P:tRNA 3'-terminal CCA addition"/>
    <property type="evidence" value="ECO:0007669"/>
    <property type="project" value="UniProtKB-ARBA"/>
</dbReference>
<dbReference type="SUPFAM" id="SSF81301">
    <property type="entry name" value="Nucleotidyltransferase"/>
    <property type="match status" value="1"/>
</dbReference>
<evidence type="ECO:0000256" key="1">
    <source>
        <dbReference type="ARBA" id="ARBA00007265"/>
    </source>
</evidence>
<organism evidence="6 7">
    <name type="scientific">Fusarium torreyae</name>
    <dbReference type="NCBI Taxonomy" id="1237075"/>
    <lineage>
        <taxon>Eukaryota</taxon>
        <taxon>Fungi</taxon>
        <taxon>Dikarya</taxon>
        <taxon>Ascomycota</taxon>
        <taxon>Pezizomycotina</taxon>
        <taxon>Sordariomycetes</taxon>
        <taxon>Hypocreomycetidae</taxon>
        <taxon>Hypocreales</taxon>
        <taxon>Nectriaceae</taxon>
        <taxon>Fusarium</taxon>
    </lineage>
</organism>
<dbReference type="PANTHER" id="PTHR13734">
    <property type="entry name" value="TRNA-NUCLEOTIDYLTRANSFERASE"/>
    <property type="match status" value="1"/>
</dbReference>
<dbReference type="GO" id="GO:0052927">
    <property type="term" value="F:CC tRNA cytidylyltransferase activity"/>
    <property type="evidence" value="ECO:0007669"/>
    <property type="project" value="TreeGrafter"/>
</dbReference>
<keyword evidence="3 4" id="KW-0694">RNA-binding</keyword>
<protein>
    <submittedName>
        <fullName evidence="6">CCA tRNA nucleotidyltransferase, mitochondrial</fullName>
        <ecNumber evidence="6">2.7.7.72</ecNumber>
    </submittedName>
</protein>
<feature type="domain" description="Poly A polymerase head" evidence="5">
    <location>
        <begin position="38"/>
        <end position="127"/>
    </location>
</feature>
<keyword evidence="6" id="KW-0548">Nucleotidyltransferase</keyword>
<dbReference type="InterPro" id="IPR002646">
    <property type="entry name" value="PolA_pol_head_dom"/>
</dbReference>
<keyword evidence="2 4" id="KW-0808">Transferase</keyword>
<dbReference type="InterPro" id="IPR043519">
    <property type="entry name" value="NT_sf"/>
</dbReference>
<evidence type="ECO:0000259" key="5">
    <source>
        <dbReference type="Pfam" id="PF01743"/>
    </source>
</evidence>
<dbReference type="GO" id="GO:0004810">
    <property type="term" value="F:CCA tRNA nucleotidyltransferase activity"/>
    <property type="evidence" value="ECO:0007669"/>
    <property type="project" value="UniProtKB-EC"/>
</dbReference>
<evidence type="ECO:0000256" key="2">
    <source>
        <dbReference type="ARBA" id="ARBA00022679"/>
    </source>
</evidence>
<proteinExistence type="inferred from homology"/>
<evidence type="ECO:0000313" key="6">
    <source>
        <dbReference type="EMBL" id="KAJ4266068.1"/>
    </source>
</evidence>
<accession>A0A9W8S722</accession>
<comment type="caution">
    <text evidence="6">The sequence shown here is derived from an EMBL/GenBank/DDBJ whole genome shotgun (WGS) entry which is preliminary data.</text>
</comment>
<evidence type="ECO:0000313" key="7">
    <source>
        <dbReference type="Proteomes" id="UP001152049"/>
    </source>
</evidence>
<name>A0A9W8S722_9HYPO</name>
<evidence type="ECO:0000256" key="4">
    <source>
        <dbReference type="RuleBase" id="RU003953"/>
    </source>
</evidence>
<dbReference type="GO" id="GO:0003723">
    <property type="term" value="F:RNA binding"/>
    <property type="evidence" value="ECO:0007669"/>
    <property type="project" value="UniProtKB-KW"/>
</dbReference>
<evidence type="ECO:0000256" key="3">
    <source>
        <dbReference type="ARBA" id="ARBA00022884"/>
    </source>
</evidence>
<dbReference type="Proteomes" id="UP001152049">
    <property type="component" value="Unassembled WGS sequence"/>
</dbReference>
<dbReference type="OrthoDB" id="445712at2759"/>
<dbReference type="Gene3D" id="3.30.460.10">
    <property type="entry name" value="Beta Polymerase, domain 2"/>
    <property type="match status" value="1"/>
</dbReference>
<dbReference type="Gene3D" id="1.10.3090.10">
    <property type="entry name" value="cca-adding enzyme, domain 2"/>
    <property type="match status" value="1"/>
</dbReference>
<comment type="similarity">
    <text evidence="1 4">Belongs to the tRNA nucleotidyltransferase/poly(A) polymerase family.</text>
</comment>
<reference evidence="6" key="1">
    <citation type="submission" date="2022-09" db="EMBL/GenBank/DDBJ databases">
        <title>Fusarium specimens isolated from Avocado Roots.</title>
        <authorList>
            <person name="Stajich J."/>
            <person name="Roper C."/>
            <person name="Heimlech-Rivalta G."/>
        </authorList>
    </citation>
    <scope>NUCLEOTIDE SEQUENCE</scope>
    <source>
        <strain evidence="6">CF00136</strain>
    </source>
</reference>
<sequence length="455" mass="51202">MTGVQFGKLLAEFLEHNEASYRQRALELGIEFNKFNGFHTTKKNLDKSKKLETAVGRIFGLDVDLVNLRREVYDENCRTPETEFGTAEEDAFRRDATANALFFDLQNRKVADFTGKGLDDLYAGIMRTPLEPRRTFLDDPLRVLRLIRIGSKLGFTLDPEALSCIKEHEIRVALNEKVSRERVGIEVFKMTENQNPELSFSLIHQANLYGTVFLSLRSPLHEPLRHLLPQGPEGPWPATWPRAINTISTLAQDPATDFGALIASEKQKDMLWTIVAYAPLAGLDTKDHRLAADEAINALKGTRQLHKLIESSLGNLESIRSTIELVVNSTPSRGTIGMKIRKWGISWALQVLFSALGEIVYLKPQPEFLNPSQEDINEVLQRHEALLSFARNQRLNTVTSTKPILDGNAIKKAFGVKQGGKFLAKAVEGLLEWQLDHEEATKQPLRRGFLARGII</sequence>
<dbReference type="GO" id="GO:0052929">
    <property type="term" value="F:ATP:3'-cytidine-cytidine-tRNA adenylyltransferase activity"/>
    <property type="evidence" value="ECO:0007669"/>
    <property type="project" value="TreeGrafter"/>
</dbReference>
<dbReference type="PANTHER" id="PTHR13734:SF5">
    <property type="entry name" value="CCA TRNA NUCLEOTIDYLTRANSFERASE, MITOCHONDRIAL"/>
    <property type="match status" value="1"/>
</dbReference>
<dbReference type="Pfam" id="PF01743">
    <property type="entry name" value="PolyA_pol"/>
    <property type="match status" value="1"/>
</dbReference>
<dbReference type="AlphaFoldDB" id="A0A9W8S722"/>
<gene>
    <name evidence="6" type="primary">CCA1_1</name>
    <name evidence="6" type="ORF">NW762_004041</name>
</gene>
<dbReference type="SUPFAM" id="SSF81891">
    <property type="entry name" value="Poly A polymerase C-terminal region-like"/>
    <property type="match status" value="1"/>
</dbReference>